<dbReference type="EMBL" id="JAABFR010000956">
    <property type="protein sequence ID" value="MBD4336911.1"/>
    <property type="molecule type" value="Genomic_DNA"/>
</dbReference>
<proteinExistence type="predicted"/>
<accession>A0A8I0L794</accession>
<reference evidence="1" key="1">
    <citation type="submission" date="2020-01" db="EMBL/GenBank/DDBJ databases">
        <authorList>
            <person name="Richard D."/>
        </authorList>
    </citation>
    <scope>NUCLEOTIDE SEQUENCE</scope>
    <source>
        <strain evidence="1">JP541</strain>
    </source>
</reference>
<dbReference type="AlphaFoldDB" id="A0A8I0L794"/>
<organism evidence="1 2">
    <name type="scientific">Xanthomonas citri pv. citri</name>
    <dbReference type="NCBI Taxonomy" id="611301"/>
    <lineage>
        <taxon>Bacteria</taxon>
        <taxon>Pseudomonadati</taxon>
        <taxon>Pseudomonadota</taxon>
        <taxon>Gammaproteobacteria</taxon>
        <taxon>Lysobacterales</taxon>
        <taxon>Lysobacteraceae</taxon>
        <taxon>Xanthomonas</taxon>
    </lineage>
</organism>
<evidence type="ECO:0000313" key="2">
    <source>
        <dbReference type="Proteomes" id="UP000653002"/>
    </source>
</evidence>
<evidence type="ECO:0000313" key="1">
    <source>
        <dbReference type="EMBL" id="MBD4336911.1"/>
    </source>
</evidence>
<name>A0A8I0L794_XANCI</name>
<gene>
    <name evidence="1" type="ORF">GUH15_12765</name>
</gene>
<dbReference type="Proteomes" id="UP000653002">
    <property type="component" value="Unassembled WGS sequence"/>
</dbReference>
<comment type="caution">
    <text evidence="1">The sequence shown here is derived from an EMBL/GenBank/DDBJ whole genome shotgun (WGS) entry which is preliminary data.</text>
</comment>
<protein>
    <submittedName>
        <fullName evidence="1">Uncharacterized protein</fullName>
    </submittedName>
</protein>
<sequence>MKKFLEHLKEKNYKISGSKAFLLGVEFTICSGYIHTARGRQKSYWLELK</sequence>